<feature type="region of interest" description="Disordered" evidence="1">
    <location>
        <begin position="32"/>
        <end position="93"/>
    </location>
</feature>
<evidence type="ECO:0000256" key="2">
    <source>
        <dbReference type="SAM" id="SignalP"/>
    </source>
</evidence>
<dbReference type="Proteomes" id="UP000324222">
    <property type="component" value="Unassembled WGS sequence"/>
</dbReference>
<sequence>MSGRFQMALLFRLASPASLIMDNPATSIYLTWDEEQEEKEKDGGEKRKRRRRRKRGRIRRRGVGEGGKVWKEEEERVMEERTRENRQAFRMFS</sequence>
<feature type="compositionally biased region" description="Basic and acidic residues" evidence="1">
    <location>
        <begin position="68"/>
        <end position="87"/>
    </location>
</feature>
<dbReference type="AlphaFoldDB" id="A0A5B7JW08"/>
<name>A0A5B7JW08_PORTR</name>
<comment type="caution">
    <text evidence="3">The sequence shown here is derived from an EMBL/GenBank/DDBJ whole genome shotgun (WGS) entry which is preliminary data.</text>
</comment>
<dbReference type="EMBL" id="VSRR010122134">
    <property type="protein sequence ID" value="MPD00263.1"/>
    <property type="molecule type" value="Genomic_DNA"/>
</dbReference>
<accession>A0A5B7JW08</accession>
<feature type="chain" id="PRO_5022752622" evidence="2">
    <location>
        <begin position="20"/>
        <end position="93"/>
    </location>
</feature>
<evidence type="ECO:0000313" key="3">
    <source>
        <dbReference type="EMBL" id="MPD00263.1"/>
    </source>
</evidence>
<feature type="compositionally biased region" description="Basic residues" evidence="1">
    <location>
        <begin position="46"/>
        <end position="61"/>
    </location>
</feature>
<feature type="signal peptide" evidence="2">
    <location>
        <begin position="1"/>
        <end position="19"/>
    </location>
</feature>
<organism evidence="3 4">
    <name type="scientific">Portunus trituberculatus</name>
    <name type="common">Swimming crab</name>
    <name type="synonym">Neptunus trituberculatus</name>
    <dbReference type="NCBI Taxonomy" id="210409"/>
    <lineage>
        <taxon>Eukaryota</taxon>
        <taxon>Metazoa</taxon>
        <taxon>Ecdysozoa</taxon>
        <taxon>Arthropoda</taxon>
        <taxon>Crustacea</taxon>
        <taxon>Multicrustacea</taxon>
        <taxon>Malacostraca</taxon>
        <taxon>Eumalacostraca</taxon>
        <taxon>Eucarida</taxon>
        <taxon>Decapoda</taxon>
        <taxon>Pleocyemata</taxon>
        <taxon>Brachyura</taxon>
        <taxon>Eubrachyura</taxon>
        <taxon>Portunoidea</taxon>
        <taxon>Portunidae</taxon>
        <taxon>Portuninae</taxon>
        <taxon>Portunus</taxon>
    </lineage>
</organism>
<protein>
    <submittedName>
        <fullName evidence="3">Uncharacterized protein</fullName>
    </submittedName>
</protein>
<reference evidence="3 4" key="1">
    <citation type="submission" date="2019-05" db="EMBL/GenBank/DDBJ databases">
        <title>Another draft genome of Portunus trituberculatus and its Hox gene families provides insights of decapod evolution.</title>
        <authorList>
            <person name="Jeong J.-H."/>
            <person name="Song I."/>
            <person name="Kim S."/>
            <person name="Choi T."/>
            <person name="Kim D."/>
            <person name="Ryu S."/>
            <person name="Kim W."/>
        </authorList>
    </citation>
    <scope>NUCLEOTIDE SEQUENCE [LARGE SCALE GENOMIC DNA]</scope>
    <source>
        <tissue evidence="3">Muscle</tissue>
    </source>
</reference>
<evidence type="ECO:0000256" key="1">
    <source>
        <dbReference type="SAM" id="MobiDB-lite"/>
    </source>
</evidence>
<keyword evidence="4" id="KW-1185">Reference proteome</keyword>
<gene>
    <name evidence="3" type="ORF">E2C01_095723</name>
</gene>
<proteinExistence type="predicted"/>
<keyword evidence="2" id="KW-0732">Signal</keyword>
<evidence type="ECO:0000313" key="4">
    <source>
        <dbReference type="Proteomes" id="UP000324222"/>
    </source>
</evidence>